<dbReference type="InterPro" id="IPR041991">
    <property type="entry name" value="Ribosomal_eL27_KOW"/>
</dbReference>
<sequence length="136" mass="15875">MGKIMKPGKVVLVLAGKYAGRKAVILRNHDEGTNDKSYGHALVAGIDRYPKPILKKMGKKKKAKRNKIKPFVKVLNYNHLMPTRYLVEIPFDKSIASKDVVKDGAKRRKARREIRTRFEERYKSGKNRWFFTKLRF</sequence>
<evidence type="ECO:0000313" key="6">
    <source>
        <dbReference type="EMBL" id="CAD7623017.1"/>
    </source>
</evidence>
<dbReference type="GO" id="GO:0006412">
    <property type="term" value="P:translation"/>
    <property type="evidence" value="ECO:0007669"/>
    <property type="project" value="InterPro"/>
</dbReference>
<dbReference type="GO" id="GO:0003735">
    <property type="term" value="F:structural constituent of ribosome"/>
    <property type="evidence" value="ECO:0007669"/>
    <property type="project" value="InterPro"/>
</dbReference>
<dbReference type="Pfam" id="PF01777">
    <property type="entry name" value="Ribosomal_L27e"/>
    <property type="match status" value="1"/>
</dbReference>
<dbReference type="FunFam" id="2.30.30.770:FF:000001">
    <property type="entry name" value="60S ribosomal protein L27"/>
    <property type="match status" value="1"/>
</dbReference>
<dbReference type="Gene3D" id="2.30.30.770">
    <property type="match status" value="1"/>
</dbReference>
<evidence type="ECO:0000313" key="7">
    <source>
        <dbReference type="Proteomes" id="UP000759131"/>
    </source>
</evidence>
<dbReference type="CDD" id="cd06090">
    <property type="entry name" value="KOW_RPL27"/>
    <property type="match status" value="1"/>
</dbReference>
<evidence type="ECO:0000256" key="3">
    <source>
        <dbReference type="ARBA" id="ARBA00023274"/>
    </source>
</evidence>
<name>A0A7R9KJC6_9ACAR</name>
<dbReference type="PANTHER" id="PTHR10497">
    <property type="entry name" value="60S RIBOSOMAL PROTEIN L27"/>
    <property type="match status" value="1"/>
</dbReference>
<dbReference type="InterPro" id="IPR001141">
    <property type="entry name" value="Ribosomal_eL27"/>
</dbReference>
<dbReference type="InterPro" id="IPR038655">
    <property type="entry name" value="Ribosomal_eL27_sf"/>
</dbReference>
<dbReference type="InterPro" id="IPR008991">
    <property type="entry name" value="Translation_prot_SH3-like_sf"/>
</dbReference>
<dbReference type="Proteomes" id="UP000759131">
    <property type="component" value="Unassembled WGS sequence"/>
</dbReference>
<protein>
    <recommendedName>
        <fullName evidence="4">60S ribosomal protein L27</fullName>
    </recommendedName>
</protein>
<dbReference type="PROSITE" id="PS01107">
    <property type="entry name" value="RIBOSOMAL_L27E"/>
    <property type="match status" value="1"/>
</dbReference>
<keyword evidence="7" id="KW-1185">Reference proteome</keyword>
<dbReference type="EMBL" id="CAJPIZ010001416">
    <property type="protein sequence ID" value="CAG2103447.1"/>
    <property type="molecule type" value="Genomic_DNA"/>
</dbReference>
<gene>
    <name evidence="6" type="ORF">OSB1V03_LOCUS3478</name>
</gene>
<comment type="similarity">
    <text evidence="1 4">Belongs to the eukaryotic ribosomal protein eL27 family.</text>
</comment>
<dbReference type="InterPro" id="IPR018262">
    <property type="entry name" value="Ribosomal_eL27_CS"/>
</dbReference>
<organism evidence="6">
    <name type="scientific">Medioppia subpectinata</name>
    <dbReference type="NCBI Taxonomy" id="1979941"/>
    <lineage>
        <taxon>Eukaryota</taxon>
        <taxon>Metazoa</taxon>
        <taxon>Ecdysozoa</taxon>
        <taxon>Arthropoda</taxon>
        <taxon>Chelicerata</taxon>
        <taxon>Arachnida</taxon>
        <taxon>Acari</taxon>
        <taxon>Acariformes</taxon>
        <taxon>Sarcoptiformes</taxon>
        <taxon>Oribatida</taxon>
        <taxon>Brachypylina</taxon>
        <taxon>Oppioidea</taxon>
        <taxon>Oppiidae</taxon>
        <taxon>Medioppia</taxon>
    </lineage>
</organism>
<dbReference type="GO" id="GO:1990904">
    <property type="term" value="C:ribonucleoprotein complex"/>
    <property type="evidence" value="ECO:0007669"/>
    <property type="project" value="UniProtKB-KW"/>
</dbReference>
<accession>A0A7R9KJC6</accession>
<feature type="domain" description="KOW" evidence="5">
    <location>
        <begin position="4"/>
        <end position="31"/>
    </location>
</feature>
<dbReference type="Pfam" id="PF00467">
    <property type="entry name" value="KOW"/>
    <property type="match status" value="1"/>
</dbReference>
<evidence type="ECO:0000259" key="5">
    <source>
        <dbReference type="SMART" id="SM00739"/>
    </source>
</evidence>
<keyword evidence="2 4" id="KW-0689">Ribosomal protein</keyword>
<evidence type="ECO:0000256" key="4">
    <source>
        <dbReference type="RuleBase" id="RU000575"/>
    </source>
</evidence>
<reference evidence="6" key="1">
    <citation type="submission" date="2020-11" db="EMBL/GenBank/DDBJ databases">
        <authorList>
            <person name="Tran Van P."/>
        </authorList>
    </citation>
    <scope>NUCLEOTIDE SEQUENCE</scope>
</reference>
<keyword evidence="3 4" id="KW-0687">Ribonucleoprotein</keyword>
<evidence type="ECO:0000256" key="2">
    <source>
        <dbReference type="ARBA" id="ARBA00022980"/>
    </source>
</evidence>
<dbReference type="OrthoDB" id="2365484at2759"/>
<dbReference type="SMART" id="SM00739">
    <property type="entry name" value="KOW"/>
    <property type="match status" value="1"/>
</dbReference>
<dbReference type="SUPFAM" id="SSF50104">
    <property type="entry name" value="Translation proteins SH3-like domain"/>
    <property type="match status" value="1"/>
</dbReference>
<dbReference type="EMBL" id="OC855991">
    <property type="protein sequence ID" value="CAD7623017.1"/>
    <property type="molecule type" value="Genomic_DNA"/>
</dbReference>
<dbReference type="InterPro" id="IPR005824">
    <property type="entry name" value="KOW"/>
</dbReference>
<proteinExistence type="inferred from homology"/>
<dbReference type="AlphaFoldDB" id="A0A7R9KJC6"/>
<evidence type="ECO:0000256" key="1">
    <source>
        <dbReference type="ARBA" id="ARBA00009124"/>
    </source>
</evidence>
<dbReference type="GO" id="GO:0005840">
    <property type="term" value="C:ribosome"/>
    <property type="evidence" value="ECO:0007669"/>
    <property type="project" value="UniProtKB-KW"/>
</dbReference>